<keyword evidence="10" id="KW-1185">Reference proteome</keyword>
<evidence type="ECO:0000313" key="10">
    <source>
        <dbReference type="Proteomes" id="UP000481327"/>
    </source>
</evidence>
<dbReference type="AlphaFoldDB" id="A0A7C9GMA4"/>
<dbReference type="PANTHER" id="PTHR30288:SF0">
    <property type="entry name" value="FLAGELLAR HOOK-ASSOCIATED PROTEIN 2"/>
    <property type="match status" value="1"/>
</dbReference>
<dbReference type="Pfam" id="PF02465">
    <property type="entry name" value="FliD_N"/>
    <property type="match status" value="1"/>
</dbReference>
<evidence type="ECO:0000256" key="6">
    <source>
        <dbReference type="SAM" id="MobiDB-lite"/>
    </source>
</evidence>
<dbReference type="Proteomes" id="UP000481327">
    <property type="component" value="Unassembled WGS sequence"/>
</dbReference>
<evidence type="ECO:0000256" key="5">
    <source>
        <dbReference type="RuleBase" id="RU362066"/>
    </source>
</evidence>
<keyword evidence="4 5" id="KW-0975">Bacterial flagellum</keyword>
<keyword evidence="3" id="KW-0175">Coiled coil</keyword>
<dbReference type="EMBL" id="WIOL01000001">
    <property type="protein sequence ID" value="MQT15852.1"/>
    <property type="molecule type" value="Genomic_DNA"/>
</dbReference>
<dbReference type="OrthoDB" id="7388356at2"/>
<feature type="compositionally biased region" description="Basic and acidic residues" evidence="6">
    <location>
        <begin position="20"/>
        <end position="34"/>
    </location>
</feature>
<sequence length="502" mass="50756">MRPNRKRRRRSSCRRRSISTRRDNGASPAREGRSRVMASIVSTLGAGSGIDTKALIETLVTADREARTKPLTARKEALTARISALGQVQSSLQGIATSLAARVAGGALGLIPVSSDAAVAVERRGTGPATAFDTSVSVTALAAGQRLVAAPLASAAEPVGEGVLTIGFGRRTDLGGGAFSFSAGSAPAVDIAITAANNSLAGLRDAINAAGAGVTATIISNAGAATLAIKGADGADNGFVISVAEAPGAPGLARFASTPGDPAMAMTAVATDAAFSVDGIGVTRGSNVIDDLIPGVRLRLTRPAAEVTLRAARNSDALATTVSDFASTLSAMRGLVADYRKGATGADPAGALAGDATARAIDARLAGLVATPIAAANGLRLRDLGVSVTRTGEITFDEARLAALPAARQGDAEALMRTLSGSSFGSPHSLQAIAALVTPASAGLARRRDALTADLARVEVRLAQYRETLTRQYAAMDRLVAASKAVGTQLDTQIKMWTASRG</sequence>
<keyword evidence="9" id="KW-0969">Cilium</keyword>
<name>A0A7C9GMA4_9SPHN</name>
<evidence type="ECO:0000256" key="3">
    <source>
        <dbReference type="ARBA" id="ARBA00023054"/>
    </source>
</evidence>
<evidence type="ECO:0000256" key="4">
    <source>
        <dbReference type="ARBA" id="ARBA00023143"/>
    </source>
</evidence>
<comment type="subunit">
    <text evidence="2 5">Homopentamer.</text>
</comment>
<dbReference type="Pfam" id="PF07195">
    <property type="entry name" value="FliD_C"/>
    <property type="match status" value="1"/>
</dbReference>
<feature type="domain" description="Flagellar hook-associated protein 2 N-terminal" evidence="7">
    <location>
        <begin position="48"/>
        <end position="145"/>
    </location>
</feature>
<evidence type="ECO:0000259" key="7">
    <source>
        <dbReference type="Pfam" id="PF02465"/>
    </source>
</evidence>
<accession>A0A7C9GMA4</accession>
<dbReference type="GO" id="GO:0007155">
    <property type="term" value="P:cell adhesion"/>
    <property type="evidence" value="ECO:0007669"/>
    <property type="project" value="InterPro"/>
</dbReference>
<proteinExistence type="inferred from homology"/>
<protein>
    <recommendedName>
        <fullName evidence="5">Flagellar hook-associated protein 2</fullName>
        <shortName evidence="5">HAP2</shortName>
    </recommendedName>
    <alternativeName>
        <fullName evidence="5">Flagellar cap protein</fullName>
    </alternativeName>
</protein>
<comment type="similarity">
    <text evidence="1 5">Belongs to the FliD family.</text>
</comment>
<dbReference type="InterPro" id="IPR003481">
    <property type="entry name" value="FliD_N"/>
</dbReference>
<dbReference type="GO" id="GO:0071973">
    <property type="term" value="P:bacterial-type flagellum-dependent cell motility"/>
    <property type="evidence" value="ECO:0007669"/>
    <property type="project" value="TreeGrafter"/>
</dbReference>
<dbReference type="PANTHER" id="PTHR30288">
    <property type="entry name" value="FLAGELLAR CAP/ASSEMBLY PROTEIN FLID"/>
    <property type="match status" value="1"/>
</dbReference>
<dbReference type="GO" id="GO:0009424">
    <property type="term" value="C:bacterial-type flagellum hook"/>
    <property type="evidence" value="ECO:0007669"/>
    <property type="project" value="UniProtKB-UniRule"/>
</dbReference>
<evidence type="ECO:0000313" key="9">
    <source>
        <dbReference type="EMBL" id="MQT15852.1"/>
    </source>
</evidence>
<gene>
    <name evidence="9" type="primary">fliD</name>
    <name evidence="9" type="ORF">F3168_01050</name>
</gene>
<comment type="subcellular location">
    <subcellularLocation>
        <location evidence="5">Secreted</location>
    </subcellularLocation>
    <subcellularLocation>
        <location evidence="5">Bacterial flagellum</location>
    </subcellularLocation>
</comment>
<evidence type="ECO:0000259" key="8">
    <source>
        <dbReference type="Pfam" id="PF07195"/>
    </source>
</evidence>
<keyword evidence="5" id="KW-0964">Secreted</keyword>
<keyword evidence="9" id="KW-0282">Flagellum</keyword>
<dbReference type="InterPro" id="IPR010809">
    <property type="entry name" value="FliD_C"/>
</dbReference>
<dbReference type="InterPro" id="IPR040026">
    <property type="entry name" value="FliD"/>
</dbReference>
<feature type="compositionally biased region" description="Basic residues" evidence="6">
    <location>
        <begin position="1"/>
        <end position="19"/>
    </location>
</feature>
<reference evidence="9 10" key="1">
    <citation type="submission" date="2019-09" db="EMBL/GenBank/DDBJ databases">
        <title>Polymorphobacter sp. isolated from a lake in China.</title>
        <authorList>
            <person name="Liu Z."/>
        </authorList>
    </citation>
    <scope>NUCLEOTIDE SEQUENCE [LARGE SCALE GENOMIC DNA]</scope>
    <source>
        <strain evidence="9 10">D40P</strain>
    </source>
</reference>
<dbReference type="GO" id="GO:0005576">
    <property type="term" value="C:extracellular region"/>
    <property type="evidence" value="ECO:0007669"/>
    <property type="project" value="UniProtKB-SubCell"/>
</dbReference>
<organism evidence="9 10">
    <name type="scientific">Sandarakinorhabdus fusca</name>
    <dbReference type="NCBI Taxonomy" id="1439888"/>
    <lineage>
        <taxon>Bacteria</taxon>
        <taxon>Pseudomonadati</taxon>
        <taxon>Pseudomonadota</taxon>
        <taxon>Alphaproteobacteria</taxon>
        <taxon>Sphingomonadales</taxon>
        <taxon>Sphingosinicellaceae</taxon>
        <taxon>Sandarakinorhabdus</taxon>
    </lineage>
</organism>
<keyword evidence="9" id="KW-0966">Cell projection</keyword>
<dbReference type="GO" id="GO:0009421">
    <property type="term" value="C:bacterial-type flagellum filament cap"/>
    <property type="evidence" value="ECO:0007669"/>
    <property type="project" value="InterPro"/>
</dbReference>
<comment type="function">
    <text evidence="5">Required for morphogenesis and for the elongation of the flagellar filament by facilitating polymerization of the flagellin monomers at the tip of growing filament. Forms a capping structure, which prevents flagellin subunits (transported through the central channel of the flagellum) from leaking out without polymerization at the distal end.</text>
</comment>
<evidence type="ECO:0000256" key="2">
    <source>
        <dbReference type="ARBA" id="ARBA00011255"/>
    </source>
</evidence>
<comment type="caution">
    <text evidence="9">The sequence shown here is derived from an EMBL/GenBank/DDBJ whole genome shotgun (WGS) entry which is preliminary data.</text>
</comment>
<feature type="region of interest" description="Disordered" evidence="6">
    <location>
        <begin position="1"/>
        <end position="34"/>
    </location>
</feature>
<evidence type="ECO:0000256" key="1">
    <source>
        <dbReference type="ARBA" id="ARBA00009764"/>
    </source>
</evidence>
<feature type="domain" description="Flagellar hook-associated protein 2 C-terminal" evidence="8">
    <location>
        <begin position="270"/>
        <end position="482"/>
    </location>
</feature>